<dbReference type="EC" id="2.1.1.172" evidence="4"/>
<keyword evidence="2 4" id="KW-0808">Transferase</keyword>
<dbReference type="PANTHER" id="PTHR47816:SF4">
    <property type="entry name" value="RIBOSOMAL RNA SMALL SUBUNIT METHYLTRANSFERASE C"/>
    <property type="match status" value="1"/>
</dbReference>
<dbReference type="Pfam" id="PF05175">
    <property type="entry name" value="MTS"/>
    <property type="match status" value="1"/>
</dbReference>
<evidence type="ECO:0000256" key="2">
    <source>
        <dbReference type="ARBA" id="ARBA00022679"/>
    </source>
</evidence>
<dbReference type="CDD" id="cd02440">
    <property type="entry name" value="AdoMet_MTases"/>
    <property type="match status" value="1"/>
</dbReference>
<feature type="domain" description="Methyltransferase small" evidence="3">
    <location>
        <begin position="32"/>
        <end position="196"/>
    </location>
</feature>
<dbReference type="PANTHER" id="PTHR47816">
    <property type="entry name" value="RIBOSOMAL RNA SMALL SUBUNIT METHYLTRANSFERASE C"/>
    <property type="match status" value="1"/>
</dbReference>
<evidence type="ECO:0000313" key="4">
    <source>
        <dbReference type="EMBL" id="VAX09540.1"/>
    </source>
</evidence>
<sequence length="206" mass="23061">MTTNKPSPVTSDYLNQLREDIIIIDKLRGHNLQFNTTWGLFSPKNVDAGSRLLLNHLDINEDDNTLDLGCGYGPLGLTMAKLAPQGKHLLVDKDFVAVEYSQKNARLNRLDNTEVILSNGFNQVGDRKLDLIVSNLPAKTGKELYYLYFYDALTRLKPGGRIYVVVISGLRKFVARAFQEVFGNHKKVKQGKVYTVAMAVKSEAIS</sequence>
<evidence type="ECO:0000259" key="3">
    <source>
        <dbReference type="Pfam" id="PF05175"/>
    </source>
</evidence>
<dbReference type="EMBL" id="UOFX01000053">
    <property type="protein sequence ID" value="VAX09540.1"/>
    <property type="molecule type" value="Genomic_DNA"/>
</dbReference>
<proteinExistence type="predicted"/>
<dbReference type="InterPro" id="IPR029063">
    <property type="entry name" value="SAM-dependent_MTases_sf"/>
</dbReference>
<dbReference type="InterPro" id="IPR007848">
    <property type="entry name" value="Small_mtfrase_dom"/>
</dbReference>
<organism evidence="4">
    <name type="scientific">hydrothermal vent metagenome</name>
    <dbReference type="NCBI Taxonomy" id="652676"/>
    <lineage>
        <taxon>unclassified sequences</taxon>
        <taxon>metagenomes</taxon>
        <taxon>ecological metagenomes</taxon>
    </lineage>
</organism>
<dbReference type="GO" id="GO:0052914">
    <property type="term" value="F:16S rRNA (guanine(1207)-N(2))-methyltransferase activity"/>
    <property type="evidence" value="ECO:0007669"/>
    <property type="project" value="UniProtKB-EC"/>
</dbReference>
<dbReference type="SUPFAM" id="SSF53335">
    <property type="entry name" value="S-adenosyl-L-methionine-dependent methyltransferases"/>
    <property type="match status" value="1"/>
</dbReference>
<evidence type="ECO:0000256" key="1">
    <source>
        <dbReference type="ARBA" id="ARBA00022603"/>
    </source>
</evidence>
<name>A0A3B1BGG5_9ZZZZ</name>
<dbReference type="InterPro" id="IPR046977">
    <property type="entry name" value="RsmC/RlmG"/>
</dbReference>
<reference evidence="4" key="1">
    <citation type="submission" date="2018-06" db="EMBL/GenBank/DDBJ databases">
        <authorList>
            <person name="Zhirakovskaya E."/>
        </authorList>
    </citation>
    <scope>NUCLEOTIDE SEQUENCE</scope>
</reference>
<dbReference type="Gene3D" id="3.40.50.150">
    <property type="entry name" value="Vaccinia Virus protein VP39"/>
    <property type="match status" value="1"/>
</dbReference>
<protein>
    <submittedName>
        <fullName evidence="4">16S rRNA (Guanine(1207)-N(2))-methyltransferase</fullName>
        <ecNumber evidence="4">2.1.1.172</ecNumber>
    </submittedName>
</protein>
<accession>A0A3B1BGG5</accession>
<keyword evidence="1 4" id="KW-0489">Methyltransferase</keyword>
<dbReference type="AlphaFoldDB" id="A0A3B1BGG5"/>
<gene>
    <name evidence="4" type="ORF">MNBD_GAMMA26-328</name>
</gene>